<name>A0A6N8JNX7_9ACTN</name>
<dbReference type="AlphaFoldDB" id="A0A6N8JNX7"/>
<sequence length="177" mass="18381">MVDKQRRRLVRALGVLGLCLVVVAAEPVFRALSGGDADVAPLFSGAAVADAALASSGDDAATAIDRALAGSAFGDGARRTASEAPPWFSEEVLSLEGVRDLRANEDWSVVGFSVSGDSDDALDQIRNQCEERGWTLVESGAVGSFTAVKEGGRVPWLLFSCIAVGEETCVVLQVPAA</sequence>
<reference evidence="1 2" key="1">
    <citation type="submission" date="2019-12" db="EMBL/GenBank/DDBJ databases">
        <title>Microbes associate with the intestines of laboratory mice.</title>
        <authorList>
            <person name="Navarre W."/>
            <person name="Wong E."/>
        </authorList>
    </citation>
    <scope>NUCLEOTIDE SEQUENCE [LARGE SCALE GENOMIC DNA]</scope>
    <source>
        <strain evidence="1 2">NM66_B29</strain>
    </source>
</reference>
<accession>A0A6N8JNX7</accession>
<gene>
    <name evidence="1" type="ORF">GKZ27_03495</name>
</gene>
<evidence type="ECO:0000313" key="2">
    <source>
        <dbReference type="Proteomes" id="UP000463388"/>
    </source>
</evidence>
<proteinExistence type="predicted"/>
<evidence type="ECO:0000313" key="1">
    <source>
        <dbReference type="EMBL" id="MVX60526.1"/>
    </source>
</evidence>
<dbReference type="EMBL" id="WSRR01000005">
    <property type="protein sequence ID" value="MVX60526.1"/>
    <property type="molecule type" value="Genomic_DNA"/>
</dbReference>
<organism evidence="1 2">
    <name type="scientific">Adlercreutzia mucosicola</name>
    <dbReference type="NCBI Taxonomy" id="580026"/>
    <lineage>
        <taxon>Bacteria</taxon>
        <taxon>Bacillati</taxon>
        <taxon>Actinomycetota</taxon>
        <taxon>Coriobacteriia</taxon>
        <taxon>Eggerthellales</taxon>
        <taxon>Eggerthellaceae</taxon>
        <taxon>Adlercreutzia</taxon>
    </lineage>
</organism>
<dbReference type="Proteomes" id="UP000463388">
    <property type="component" value="Unassembled WGS sequence"/>
</dbReference>
<keyword evidence="2" id="KW-1185">Reference proteome</keyword>
<comment type="caution">
    <text evidence="1">The sequence shown here is derived from an EMBL/GenBank/DDBJ whole genome shotgun (WGS) entry which is preliminary data.</text>
</comment>
<protein>
    <submittedName>
        <fullName evidence="1">Uncharacterized protein</fullName>
    </submittedName>
</protein>